<evidence type="ECO:0000259" key="6">
    <source>
        <dbReference type="PROSITE" id="PS51214"/>
    </source>
</evidence>
<evidence type="ECO:0000256" key="2">
    <source>
        <dbReference type="ARBA" id="ARBA00022448"/>
    </source>
</evidence>
<reference evidence="7" key="1">
    <citation type="submission" date="2021-09" db="EMBL/GenBank/DDBJ databases">
        <authorList>
            <consortium name="AG Swart"/>
            <person name="Singh M."/>
            <person name="Singh A."/>
            <person name="Seah K."/>
            <person name="Emmerich C."/>
        </authorList>
    </citation>
    <scope>NUCLEOTIDE SEQUENCE</scope>
    <source>
        <strain evidence="7">ATCC30299</strain>
    </source>
</reference>
<accession>A0AAU9IS23</accession>
<comment type="caution">
    <text evidence="7">The sequence shown here is derived from an EMBL/GenBank/DDBJ whole genome shotgun (WGS) entry which is preliminary data.</text>
</comment>
<dbReference type="Pfam" id="PF00514">
    <property type="entry name" value="Arm"/>
    <property type="match status" value="1"/>
</dbReference>
<dbReference type="Pfam" id="PF16186">
    <property type="entry name" value="Arm_3"/>
    <property type="match status" value="1"/>
</dbReference>
<dbReference type="PIRSF" id="PIRSF005673">
    <property type="entry name" value="Importin_alpha"/>
    <property type="match status" value="1"/>
</dbReference>
<comment type="similarity">
    <text evidence="1 5">Belongs to the importin alpha family.</text>
</comment>
<dbReference type="InterPro" id="IPR016024">
    <property type="entry name" value="ARM-type_fold"/>
</dbReference>
<evidence type="ECO:0000256" key="4">
    <source>
        <dbReference type="ARBA" id="ARBA00022927"/>
    </source>
</evidence>
<dbReference type="SUPFAM" id="SSF48371">
    <property type="entry name" value="ARM repeat"/>
    <property type="match status" value="1"/>
</dbReference>
<dbReference type="Pfam" id="PF01749">
    <property type="entry name" value="IBB"/>
    <property type="match status" value="1"/>
</dbReference>
<dbReference type="AlphaFoldDB" id="A0AAU9IS23"/>
<keyword evidence="2 5" id="KW-0813">Transport</keyword>
<protein>
    <recommendedName>
        <fullName evidence="5">Importin subunit alpha</fullName>
    </recommendedName>
</protein>
<dbReference type="SMART" id="SM00185">
    <property type="entry name" value="ARM"/>
    <property type="match status" value="7"/>
</dbReference>
<dbReference type="InterPro" id="IPR011989">
    <property type="entry name" value="ARM-like"/>
</dbReference>
<dbReference type="Gene3D" id="1.25.10.10">
    <property type="entry name" value="Leucine-rich Repeat Variant"/>
    <property type="match status" value="1"/>
</dbReference>
<dbReference type="GO" id="GO:0061608">
    <property type="term" value="F:nuclear import signal receptor activity"/>
    <property type="evidence" value="ECO:0007669"/>
    <property type="project" value="InterPro"/>
</dbReference>
<dbReference type="GO" id="GO:0006606">
    <property type="term" value="P:protein import into nucleus"/>
    <property type="evidence" value="ECO:0007669"/>
    <property type="project" value="InterPro"/>
</dbReference>
<dbReference type="InterPro" id="IPR024931">
    <property type="entry name" value="Importin_alpha"/>
</dbReference>
<sequence length="536" mass="59618">MELMTSYRLEFRNKNYQKGLDVEEFLRKKDDAVVELRKLKRIEHINKKRRVFVGARVAAIEPTEDSLENFSFESSLVSEELIKFDKRLVSPQLSISERFLILLSHIHPAETPRILLEALTTLRKILSECSSTPFSLLVRSGATMNLIKLLSQNDLALKAEIAWCLINITSGPASIATILINQNIVPALAKAFNTSASADLIESCAWALGNLAGNSAEIKNELINYGVAKALVNYLLENPNIAIGHLCTLLWVLGNICGEKSSLPTSAIQDILRIIPRMLTYSQEEVLEEVCFIISSITREEPHIDLFLATNAIHTIFKLIVHHNKKIQNSALRTVGNIAAGSEAHSALLLSLDIINKLAPLLVSRSRVVKKEVLWILSNLAIGSQDHKLKIISHPCMNIVFNTLSDTDSNLKNEALWVVYNLSLSDCTNTVLKLSEERVLSKLIAILDAQETKLLMNAMKSIDNILTAGLEAVDQSEANPVAIRFSELGGLDALEKLQGHSNQTIYNKAVEIIKDHYAYEEIEVPCGGNIQYYNFS</sequence>
<proteinExistence type="inferred from homology"/>
<dbReference type="InterPro" id="IPR032413">
    <property type="entry name" value="Arm_3"/>
</dbReference>
<evidence type="ECO:0000256" key="5">
    <source>
        <dbReference type="PIRNR" id="PIRNR005673"/>
    </source>
</evidence>
<evidence type="ECO:0000313" key="7">
    <source>
        <dbReference type="EMBL" id="CAG9316012.1"/>
    </source>
</evidence>
<gene>
    <name evidence="7" type="ORF">BSTOLATCC_MIC14752</name>
</gene>
<evidence type="ECO:0000256" key="3">
    <source>
        <dbReference type="ARBA" id="ARBA00022737"/>
    </source>
</evidence>
<dbReference type="EMBL" id="CAJZBQ010000014">
    <property type="protein sequence ID" value="CAG9316012.1"/>
    <property type="molecule type" value="Genomic_DNA"/>
</dbReference>
<dbReference type="PROSITE" id="PS51214">
    <property type="entry name" value="IBB"/>
    <property type="match status" value="1"/>
</dbReference>
<dbReference type="Proteomes" id="UP001162131">
    <property type="component" value="Unassembled WGS sequence"/>
</dbReference>
<keyword evidence="3" id="KW-0677">Repeat</keyword>
<dbReference type="PANTHER" id="PTHR23316">
    <property type="entry name" value="IMPORTIN ALPHA"/>
    <property type="match status" value="1"/>
</dbReference>
<keyword evidence="8" id="KW-1185">Reference proteome</keyword>
<organism evidence="7 8">
    <name type="scientific">Blepharisma stoltei</name>
    <dbReference type="NCBI Taxonomy" id="1481888"/>
    <lineage>
        <taxon>Eukaryota</taxon>
        <taxon>Sar</taxon>
        <taxon>Alveolata</taxon>
        <taxon>Ciliophora</taxon>
        <taxon>Postciliodesmatophora</taxon>
        <taxon>Heterotrichea</taxon>
        <taxon>Heterotrichida</taxon>
        <taxon>Blepharismidae</taxon>
        <taxon>Blepharisma</taxon>
    </lineage>
</organism>
<name>A0AAU9IS23_9CILI</name>
<feature type="domain" description="IBB" evidence="6">
    <location>
        <begin position="1"/>
        <end position="58"/>
    </location>
</feature>
<keyword evidence="4 5" id="KW-0653">Protein transport</keyword>
<evidence type="ECO:0000313" key="8">
    <source>
        <dbReference type="Proteomes" id="UP001162131"/>
    </source>
</evidence>
<dbReference type="GO" id="GO:0005737">
    <property type="term" value="C:cytoplasm"/>
    <property type="evidence" value="ECO:0007669"/>
    <property type="project" value="InterPro"/>
</dbReference>
<evidence type="ECO:0000256" key="1">
    <source>
        <dbReference type="ARBA" id="ARBA00010394"/>
    </source>
</evidence>
<dbReference type="InterPro" id="IPR002652">
    <property type="entry name" value="Importin-a_IBB"/>
</dbReference>
<dbReference type="InterPro" id="IPR000225">
    <property type="entry name" value="Armadillo"/>
</dbReference>